<keyword evidence="3" id="KW-0813">Transport</keyword>
<dbReference type="PANTHER" id="PTHR34979">
    <property type="entry name" value="INNER MEMBRANE PROTEIN YGAZ"/>
    <property type="match status" value="1"/>
</dbReference>
<protein>
    <submittedName>
        <fullName evidence="9">Inner membrane protein YgaZ</fullName>
    </submittedName>
</protein>
<evidence type="ECO:0000256" key="6">
    <source>
        <dbReference type="ARBA" id="ARBA00022989"/>
    </source>
</evidence>
<evidence type="ECO:0000256" key="2">
    <source>
        <dbReference type="ARBA" id="ARBA00010735"/>
    </source>
</evidence>
<dbReference type="Proteomes" id="UP000193570">
    <property type="component" value="Unassembled WGS sequence"/>
</dbReference>
<dbReference type="InterPro" id="IPR011606">
    <property type="entry name" value="Brnchd-chn_aa_trnsp_permease"/>
</dbReference>
<dbReference type="AlphaFoldDB" id="A0A1X6ZJW1"/>
<comment type="subcellular location">
    <subcellularLocation>
        <location evidence="1">Cell membrane</location>
        <topology evidence="1">Multi-pass membrane protein</topology>
    </subcellularLocation>
</comment>
<keyword evidence="10" id="KW-1185">Reference proteome</keyword>
<feature type="transmembrane region" description="Helical" evidence="8">
    <location>
        <begin position="76"/>
        <end position="96"/>
    </location>
</feature>
<evidence type="ECO:0000256" key="1">
    <source>
        <dbReference type="ARBA" id="ARBA00004651"/>
    </source>
</evidence>
<feature type="transmembrane region" description="Helical" evidence="8">
    <location>
        <begin position="218"/>
        <end position="236"/>
    </location>
</feature>
<keyword evidence="5 8" id="KW-0812">Transmembrane</keyword>
<reference evidence="9 10" key="1">
    <citation type="submission" date="2017-03" db="EMBL/GenBank/DDBJ databases">
        <authorList>
            <person name="Afonso C.L."/>
            <person name="Miller P.J."/>
            <person name="Scott M.A."/>
            <person name="Spackman E."/>
            <person name="Goraichik I."/>
            <person name="Dimitrov K.M."/>
            <person name="Suarez D.L."/>
            <person name="Swayne D.E."/>
        </authorList>
    </citation>
    <scope>NUCLEOTIDE SEQUENCE [LARGE SCALE GENOMIC DNA]</scope>
    <source>
        <strain evidence="9 10">CECT 8625</strain>
    </source>
</reference>
<name>A0A1X6ZJW1_9RHOB</name>
<keyword evidence="6 8" id="KW-1133">Transmembrane helix</keyword>
<feature type="transmembrane region" description="Helical" evidence="8">
    <location>
        <begin position="20"/>
        <end position="41"/>
    </location>
</feature>
<organism evidence="9 10">
    <name type="scientific">Roseivivax jejudonensis</name>
    <dbReference type="NCBI Taxonomy" id="1529041"/>
    <lineage>
        <taxon>Bacteria</taxon>
        <taxon>Pseudomonadati</taxon>
        <taxon>Pseudomonadota</taxon>
        <taxon>Alphaproteobacteria</taxon>
        <taxon>Rhodobacterales</taxon>
        <taxon>Roseobacteraceae</taxon>
        <taxon>Roseivivax</taxon>
    </lineage>
</organism>
<gene>
    <name evidence="9" type="primary">ygaZ</name>
    <name evidence="9" type="ORF">ROJ8625_02699</name>
</gene>
<accession>A0A1X6ZJW1</accession>
<dbReference type="EMBL" id="FWFK01000004">
    <property type="protein sequence ID" value="SLN53025.1"/>
    <property type="molecule type" value="Genomic_DNA"/>
</dbReference>
<evidence type="ECO:0000256" key="5">
    <source>
        <dbReference type="ARBA" id="ARBA00022692"/>
    </source>
</evidence>
<dbReference type="Pfam" id="PF03591">
    <property type="entry name" value="AzlC"/>
    <property type="match status" value="1"/>
</dbReference>
<comment type="similarity">
    <text evidence="2">Belongs to the AzlC family.</text>
</comment>
<feature type="transmembrane region" description="Helical" evidence="8">
    <location>
        <begin position="140"/>
        <end position="157"/>
    </location>
</feature>
<evidence type="ECO:0000313" key="10">
    <source>
        <dbReference type="Proteomes" id="UP000193570"/>
    </source>
</evidence>
<sequence length="248" mass="26053">MRGVAMATRRVKSPYGRGVVDGLPFIFVVAPFALLFGVVATEAGLSIFEALAFSVAVIAGAAQFTALALMTEHAPVIVVLASALAVNLRMAMYSAAMTPHLGHLPVWKRSLVAYFLVDQTYALGTLEFEARPSQSAADKFAYFLGTLTPICIPWYIFTFVGAWAGAAIPTNLGLDFAVPVAFLAMIGPMLRTPAHMSAAFTGAAVSLAMAWLPYNLGLIAGGIAGMVVGAQVELVTERRAARRGEAGA</sequence>
<keyword evidence="4" id="KW-1003">Cell membrane</keyword>
<proteinExistence type="inferred from homology"/>
<evidence type="ECO:0000256" key="4">
    <source>
        <dbReference type="ARBA" id="ARBA00022475"/>
    </source>
</evidence>
<evidence type="ECO:0000256" key="7">
    <source>
        <dbReference type="ARBA" id="ARBA00023136"/>
    </source>
</evidence>
<evidence type="ECO:0000256" key="3">
    <source>
        <dbReference type="ARBA" id="ARBA00022448"/>
    </source>
</evidence>
<feature type="transmembrane region" description="Helical" evidence="8">
    <location>
        <begin position="47"/>
        <end position="69"/>
    </location>
</feature>
<dbReference type="GO" id="GO:1903785">
    <property type="term" value="P:L-valine transmembrane transport"/>
    <property type="evidence" value="ECO:0007669"/>
    <property type="project" value="TreeGrafter"/>
</dbReference>
<feature type="transmembrane region" description="Helical" evidence="8">
    <location>
        <begin position="163"/>
        <end position="186"/>
    </location>
</feature>
<dbReference type="GO" id="GO:0005886">
    <property type="term" value="C:plasma membrane"/>
    <property type="evidence" value="ECO:0007669"/>
    <property type="project" value="UniProtKB-SubCell"/>
</dbReference>
<dbReference type="PANTHER" id="PTHR34979:SF1">
    <property type="entry name" value="INNER MEMBRANE PROTEIN YGAZ"/>
    <property type="match status" value="1"/>
</dbReference>
<keyword evidence="7 8" id="KW-0472">Membrane</keyword>
<evidence type="ECO:0000256" key="8">
    <source>
        <dbReference type="SAM" id="Phobius"/>
    </source>
</evidence>
<evidence type="ECO:0000313" key="9">
    <source>
        <dbReference type="EMBL" id="SLN53025.1"/>
    </source>
</evidence>